<dbReference type="Pfam" id="PF03798">
    <property type="entry name" value="TRAM_LAG1_CLN8"/>
    <property type="match status" value="1"/>
</dbReference>
<dbReference type="AlphaFoldDB" id="A0A7S4IKV4"/>
<dbReference type="EMBL" id="HBKP01019657">
    <property type="protein sequence ID" value="CAE2232545.1"/>
    <property type="molecule type" value="Transcribed_RNA"/>
</dbReference>
<dbReference type="GO" id="GO:0005783">
    <property type="term" value="C:endoplasmic reticulum"/>
    <property type="evidence" value="ECO:0007669"/>
    <property type="project" value="TreeGrafter"/>
</dbReference>
<feature type="transmembrane region" description="Helical" evidence="7">
    <location>
        <begin position="12"/>
        <end position="35"/>
    </location>
</feature>
<comment type="subcellular location">
    <subcellularLocation>
        <location evidence="1">Membrane</location>
        <topology evidence="1">Multi-pass membrane protein</topology>
    </subcellularLocation>
</comment>
<proteinExistence type="predicted"/>
<keyword evidence="3 7" id="KW-1133">Transmembrane helix</keyword>
<name>A0A7S4IKV4_9EUKA</name>
<dbReference type="PANTHER" id="PTHR13439">
    <property type="entry name" value="CT120 PROTEIN"/>
    <property type="match status" value="1"/>
</dbReference>
<dbReference type="GO" id="GO:0016020">
    <property type="term" value="C:membrane"/>
    <property type="evidence" value="ECO:0007669"/>
    <property type="project" value="UniProtKB-SubCell"/>
</dbReference>
<dbReference type="PANTHER" id="PTHR13439:SF0">
    <property type="entry name" value="TOPOISOMERASE I DAMAGE AFFECTED PROTEIN 4"/>
    <property type="match status" value="1"/>
</dbReference>
<feature type="domain" description="TLC" evidence="8">
    <location>
        <begin position="50"/>
        <end position="252"/>
    </location>
</feature>
<evidence type="ECO:0000256" key="3">
    <source>
        <dbReference type="ARBA" id="ARBA00022989"/>
    </source>
</evidence>
<dbReference type="PROSITE" id="PS50922">
    <property type="entry name" value="TLC"/>
    <property type="match status" value="1"/>
</dbReference>
<protein>
    <recommendedName>
        <fullName evidence="8">TLC domain-containing protein</fullName>
    </recommendedName>
</protein>
<feature type="transmembrane region" description="Helical" evidence="7">
    <location>
        <begin position="138"/>
        <end position="159"/>
    </location>
</feature>
<evidence type="ECO:0000256" key="2">
    <source>
        <dbReference type="ARBA" id="ARBA00022692"/>
    </source>
</evidence>
<evidence type="ECO:0000256" key="1">
    <source>
        <dbReference type="ARBA" id="ARBA00004141"/>
    </source>
</evidence>
<dbReference type="GO" id="GO:0055088">
    <property type="term" value="P:lipid homeostasis"/>
    <property type="evidence" value="ECO:0007669"/>
    <property type="project" value="TreeGrafter"/>
</dbReference>
<gene>
    <name evidence="9" type="ORF">VSP0166_LOCUS13917</name>
</gene>
<feature type="transmembrane region" description="Helical" evidence="7">
    <location>
        <begin position="55"/>
        <end position="77"/>
    </location>
</feature>
<sequence>MITTHTQFDPQFYIESVAAAGTSAVIFTLIGWLSHFLYAHLLVYQQLHEGQKKEWRARTVALIHSIAAIALASKAVWQFPHNSSEMQQIFGSTPELRLAASVSCGYFLWDAVINIWHWRSPGTDYFAFQGLLHGSVCFFVYIASLRPFGLCVTALHLLFEFSTPFLHIRWFLIKLGYASSAIGVTNDYAFVLVFFVARVLMGPFYAYWYFSLMPFVPFSPFHLVFLPSTLISNGLNFFWFYLILQSALVATPTEKKQIGKQKKKRSHSRTSSESKSPAPPRLMQKNANHEVDFIQTNSRCNSKPVVQAMPVCQPVTV</sequence>
<dbReference type="InterPro" id="IPR050846">
    <property type="entry name" value="TLCD"/>
</dbReference>
<dbReference type="SMART" id="SM00724">
    <property type="entry name" value="TLC"/>
    <property type="match status" value="1"/>
</dbReference>
<evidence type="ECO:0000259" key="8">
    <source>
        <dbReference type="PROSITE" id="PS50922"/>
    </source>
</evidence>
<evidence type="ECO:0000256" key="6">
    <source>
        <dbReference type="SAM" id="MobiDB-lite"/>
    </source>
</evidence>
<feature type="transmembrane region" description="Helical" evidence="7">
    <location>
        <begin position="98"/>
        <end position="118"/>
    </location>
</feature>
<dbReference type="InterPro" id="IPR006634">
    <property type="entry name" value="TLC-dom"/>
</dbReference>
<keyword evidence="2 5" id="KW-0812">Transmembrane</keyword>
<evidence type="ECO:0000256" key="5">
    <source>
        <dbReference type="PROSITE-ProRule" id="PRU00205"/>
    </source>
</evidence>
<keyword evidence="4 5" id="KW-0472">Membrane</keyword>
<evidence type="ECO:0000256" key="4">
    <source>
        <dbReference type="ARBA" id="ARBA00023136"/>
    </source>
</evidence>
<organism evidence="9">
    <name type="scientific">Vannella robusta</name>
    <dbReference type="NCBI Taxonomy" id="1487602"/>
    <lineage>
        <taxon>Eukaryota</taxon>
        <taxon>Amoebozoa</taxon>
        <taxon>Discosea</taxon>
        <taxon>Flabellinia</taxon>
        <taxon>Vannellidae</taxon>
        <taxon>Vannella</taxon>
    </lineage>
</organism>
<feature type="region of interest" description="Disordered" evidence="6">
    <location>
        <begin position="255"/>
        <end position="283"/>
    </location>
</feature>
<reference evidence="9" key="1">
    <citation type="submission" date="2021-01" db="EMBL/GenBank/DDBJ databases">
        <authorList>
            <person name="Corre E."/>
            <person name="Pelletier E."/>
            <person name="Niang G."/>
            <person name="Scheremetjew M."/>
            <person name="Finn R."/>
            <person name="Kale V."/>
            <person name="Holt S."/>
            <person name="Cochrane G."/>
            <person name="Meng A."/>
            <person name="Brown T."/>
            <person name="Cohen L."/>
        </authorList>
    </citation>
    <scope>NUCLEOTIDE SEQUENCE</scope>
    <source>
        <strain evidence="9">DIVA3 518/3/11/1/6</strain>
    </source>
</reference>
<feature type="transmembrane region" description="Helical" evidence="7">
    <location>
        <begin position="230"/>
        <end position="250"/>
    </location>
</feature>
<evidence type="ECO:0000256" key="7">
    <source>
        <dbReference type="SAM" id="Phobius"/>
    </source>
</evidence>
<evidence type="ECO:0000313" key="9">
    <source>
        <dbReference type="EMBL" id="CAE2232545.1"/>
    </source>
</evidence>
<accession>A0A7S4IKV4</accession>
<feature type="compositionally biased region" description="Basic residues" evidence="6">
    <location>
        <begin position="258"/>
        <end position="268"/>
    </location>
</feature>
<feature type="transmembrane region" description="Helical" evidence="7">
    <location>
        <begin position="188"/>
        <end position="210"/>
    </location>
</feature>